<dbReference type="PANTHER" id="PTHR33018:SF34">
    <property type="entry name" value="OS02G0472350 PROTEIN"/>
    <property type="match status" value="1"/>
</dbReference>
<dbReference type="PANTHER" id="PTHR33018">
    <property type="entry name" value="OS10G0338966 PROTEIN-RELATED"/>
    <property type="match status" value="1"/>
</dbReference>
<dbReference type="GO" id="GO:0008234">
    <property type="term" value="F:cysteine-type peptidase activity"/>
    <property type="evidence" value="ECO:0007669"/>
    <property type="project" value="InterPro"/>
</dbReference>
<evidence type="ECO:0000256" key="2">
    <source>
        <dbReference type="ARBA" id="ARBA00022670"/>
    </source>
</evidence>
<sequence length="847" mass="96372">MSGEDRDLQAGQDLEESGDEEITQDIDGSKKKSRTTMEEFRKLKAAGHKFQIKFDNEGVPTGDKESVAKFASYYGYLARARVPITIDNWHHDVAKELKNELWEDIKKTFNIKEDATTKKSTLTAMGISHRAYRSRIADEYITNADPNNPKNPCDKHPISQKEWDEFYNKRTSAEFVKKSNKAKELRKQLKEPHRMCSSGYRGKKSSWKPTDKIVIPGDFEGVGSTSITIGELEPRSQSSDSATIEAFSRLHALSDEISSGSIQPQEVLSRAVDRPEHSGRMRGSSSWTKKKDLYDRKVRKNVHEGCMTPAQILDLVNQATKKAKLDLINSAEIRNAARQETFKEVKEWLAMSGVQVQTPPQFFTPQQFVEAEVDSGMPNEELFRTVVSSYMPPDPSGGVQKETPCDLYLLDNQSQRIKTAEGIIIPSTVGQIVHGVPLSDQHVYIQLLKVGDDFRHWQVPGWTEEQLGDNIEGRFALRAKKKPRAKKQMAKKMAESPKVPSAMSRITRDALLEKDIIDGLTPSELTVYKLLMLQPEDEKNFEMHDCNPWGTYDGEVKFNVNVDDIVECFKREELNYTILKFYSWYWMEELSTGELPSNTITVLDPEMLAEGKFKHEEPATVDYLMRACLQYPSSYLVLPYNQDRHWVLIVVNIEKRTIHFVDSLERRNPKLYIKPFISSIYKQYLMEIGKYSPKIKTEFDWYRIKGPIQKGGKEYGYFTMLNMRVFINTWRMLGEIPQIIEPVGLPYAKEDIDAVVSEVMDFMHRRLSFSTASPSSLDCLTVSIASPSTLRAPLPLLSTASPSPLLLPFYCATSPLTSLSLLLPLLLSPQSALAAASTPHCYHYSFV</sequence>
<comment type="similarity">
    <text evidence="1">Belongs to the peptidase C48 family.</text>
</comment>
<feature type="region of interest" description="Disordered" evidence="4">
    <location>
        <begin position="1"/>
        <end position="35"/>
    </location>
</feature>
<keyword evidence="2" id="KW-0645">Protease</keyword>
<evidence type="ECO:0000256" key="3">
    <source>
        <dbReference type="ARBA" id="ARBA00022801"/>
    </source>
</evidence>
<dbReference type="PROSITE" id="PS50600">
    <property type="entry name" value="ULP_PROTEASE"/>
    <property type="match status" value="1"/>
</dbReference>
<dbReference type="Gene3D" id="3.40.395.10">
    <property type="entry name" value="Adenoviral Proteinase, Chain A"/>
    <property type="match status" value="1"/>
</dbReference>
<accession>A0A9Q0CRL1</accession>
<dbReference type="Pfam" id="PF02902">
    <property type="entry name" value="Peptidase_C48"/>
    <property type="match status" value="1"/>
</dbReference>
<evidence type="ECO:0000313" key="7">
    <source>
        <dbReference type="Proteomes" id="UP001151287"/>
    </source>
</evidence>
<dbReference type="InterPro" id="IPR058352">
    <property type="entry name" value="DUF8039"/>
</dbReference>
<keyword evidence="7" id="KW-1185">Reference proteome</keyword>
<feature type="domain" description="Ubiquitin-like protease family profile" evidence="5">
    <location>
        <begin position="558"/>
        <end position="726"/>
    </location>
</feature>
<feature type="compositionally biased region" description="Acidic residues" evidence="4">
    <location>
        <begin position="13"/>
        <end position="24"/>
    </location>
</feature>
<comment type="caution">
    <text evidence="6">The sequence shown here is derived from an EMBL/GenBank/DDBJ whole genome shotgun (WGS) entry which is preliminary data.</text>
</comment>
<feature type="region of interest" description="Disordered" evidence="4">
    <location>
        <begin position="264"/>
        <end position="288"/>
    </location>
</feature>
<name>A0A9Q0CRL1_9POAL</name>
<evidence type="ECO:0000313" key="6">
    <source>
        <dbReference type="EMBL" id="KAJ1698873.1"/>
    </source>
</evidence>
<evidence type="ECO:0000256" key="1">
    <source>
        <dbReference type="ARBA" id="ARBA00005234"/>
    </source>
</evidence>
<dbReference type="Proteomes" id="UP001151287">
    <property type="component" value="Unassembled WGS sequence"/>
</dbReference>
<keyword evidence="3" id="KW-0378">Hydrolase</keyword>
<dbReference type="InterPro" id="IPR038765">
    <property type="entry name" value="Papain-like_cys_pep_sf"/>
</dbReference>
<dbReference type="OrthoDB" id="686052at2759"/>
<protein>
    <recommendedName>
        <fullName evidence="5">Ubiquitin-like protease family profile domain-containing protein</fullName>
    </recommendedName>
</protein>
<reference evidence="6" key="1">
    <citation type="journal article" date="2022" name="Cell">
        <title>Repeat-based holocentromeres influence genome architecture and karyotype evolution.</title>
        <authorList>
            <person name="Hofstatter P.G."/>
            <person name="Thangavel G."/>
            <person name="Lux T."/>
            <person name="Neumann P."/>
            <person name="Vondrak T."/>
            <person name="Novak P."/>
            <person name="Zhang M."/>
            <person name="Costa L."/>
            <person name="Castellani M."/>
            <person name="Scott A."/>
            <person name="Toegelov H."/>
            <person name="Fuchs J."/>
            <person name="Mata-Sucre Y."/>
            <person name="Dias Y."/>
            <person name="Vanzela A.L.L."/>
            <person name="Huettel B."/>
            <person name="Almeida C.C.S."/>
            <person name="Simkova H."/>
            <person name="Souza G."/>
            <person name="Pedrosa-Harand A."/>
            <person name="Macas J."/>
            <person name="Mayer K.F.X."/>
            <person name="Houben A."/>
            <person name="Marques A."/>
        </authorList>
    </citation>
    <scope>NUCLEOTIDE SEQUENCE</scope>
    <source>
        <strain evidence="6">RhyBre1mFocal</strain>
    </source>
</reference>
<dbReference type="EMBL" id="JAMQYH010000002">
    <property type="protein sequence ID" value="KAJ1698873.1"/>
    <property type="molecule type" value="Genomic_DNA"/>
</dbReference>
<organism evidence="6 7">
    <name type="scientific">Rhynchospora breviuscula</name>
    <dbReference type="NCBI Taxonomy" id="2022672"/>
    <lineage>
        <taxon>Eukaryota</taxon>
        <taxon>Viridiplantae</taxon>
        <taxon>Streptophyta</taxon>
        <taxon>Embryophyta</taxon>
        <taxon>Tracheophyta</taxon>
        <taxon>Spermatophyta</taxon>
        <taxon>Magnoliopsida</taxon>
        <taxon>Liliopsida</taxon>
        <taxon>Poales</taxon>
        <taxon>Cyperaceae</taxon>
        <taxon>Cyperoideae</taxon>
        <taxon>Rhynchosporeae</taxon>
        <taxon>Rhynchospora</taxon>
    </lineage>
</organism>
<evidence type="ECO:0000259" key="5">
    <source>
        <dbReference type="PROSITE" id="PS50600"/>
    </source>
</evidence>
<dbReference type="AlphaFoldDB" id="A0A9Q0CRL1"/>
<proteinExistence type="inferred from homology"/>
<dbReference type="GO" id="GO:0006508">
    <property type="term" value="P:proteolysis"/>
    <property type="evidence" value="ECO:0007669"/>
    <property type="project" value="UniProtKB-KW"/>
</dbReference>
<dbReference type="SUPFAM" id="SSF54001">
    <property type="entry name" value="Cysteine proteinases"/>
    <property type="match status" value="1"/>
</dbReference>
<gene>
    <name evidence="6" type="ORF">LUZ63_007385</name>
</gene>
<dbReference type="InterPro" id="IPR003653">
    <property type="entry name" value="Peptidase_C48_C"/>
</dbReference>
<evidence type="ECO:0000256" key="4">
    <source>
        <dbReference type="SAM" id="MobiDB-lite"/>
    </source>
</evidence>
<dbReference type="Pfam" id="PF26133">
    <property type="entry name" value="DUF8039"/>
    <property type="match status" value="1"/>
</dbReference>